<dbReference type="Proteomes" id="UP000019277">
    <property type="component" value="Unassembled WGS sequence"/>
</dbReference>
<gene>
    <name evidence="1" type="ORF">UO65_5176</name>
</gene>
<reference evidence="1 2" key="1">
    <citation type="journal article" date="2014" name="Genome Announc.">
        <title>Draft Genome Sequence of the Antitrypanosomally Active Sponge-Associated Bacterium Actinokineospora sp. Strain EG49.</title>
        <authorList>
            <person name="Harjes J."/>
            <person name="Ryu T."/>
            <person name="Abdelmohsen U.R."/>
            <person name="Moitinho-Silva L."/>
            <person name="Horn H."/>
            <person name="Ravasi T."/>
            <person name="Hentschel U."/>
        </authorList>
    </citation>
    <scope>NUCLEOTIDE SEQUENCE [LARGE SCALE GENOMIC DNA]</scope>
    <source>
        <strain evidence="1 2">EG49</strain>
    </source>
</reference>
<name>W7IGL7_9PSEU</name>
<keyword evidence="2" id="KW-1185">Reference proteome</keyword>
<evidence type="ECO:0000313" key="1">
    <source>
        <dbReference type="EMBL" id="EWC59448.1"/>
    </source>
</evidence>
<protein>
    <submittedName>
        <fullName evidence="1">Uncharacterized protein</fullName>
    </submittedName>
</protein>
<accession>W7IGL7</accession>
<dbReference type="AlphaFoldDB" id="W7IGL7"/>
<dbReference type="EMBL" id="AYXG01000203">
    <property type="protein sequence ID" value="EWC59448.1"/>
    <property type="molecule type" value="Genomic_DNA"/>
</dbReference>
<evidence type="ECO:0000313" key="2">
    <source>
        <dbReference type="Proteomes" id="UP000019277"/>
    </source>
</evidence>
<sequence>MGNVVVATSSFVEYAAAGRRGRTEIVADQHARAVDEEHYAHVFYRPIIEAVQACVTDPDPAATLAAAVAAAELNGQARAFTEVAGGFLRWWRGRGATPVAVGSALLGFGSLDLAVSPHLAFEDRRGDEHVVLLYLKEAPLPRDAANAALRVLDRCMPELRPGARPLVLDTRRGRELRLSRSVNVPKLDAWLAAEASAYLTHWCRTA</sequence>
<dbReference type="eggNOG" id="ENOG5030WV2">
    <property type="taxonomic scope" value="Bacteria"/>
</dbReference>
<dbReference type="RefSeq" id="WP_035287178.1">
    <property type="nucleotide sequence ID" value="NZ_AYXG01000203.1"/>
</dbReference>
<dbReference type="OrthoDB" id="3396976at2"/>
<comment type="caution">
    <text evidence="1">The sequence shown here is derived from an EMBL/GenBank/DDBJ whole genome shotgun (WGS) entry which is preliminary data.</text>
</comment>
<organism evidence="1 2">
    <name type="scientific">Actinokineospora spheciospongiae</name>
    <dbReference type="NCBI Taxonomy" id="909613"/>
    <lineage>
        <taxon>Bacteria</taxon>
        <taxon>Bacillati</taxon>
        <taxon>Actinomycetota</taxon>
        <taxon>Actinomycetes</taxon>
        <taxon>Pseudonocardiales</taxon>
        <taxon>Pseudonocardiaceae</taxon>
        <taxon>Actinokineospora</taxon>
    </lineage>
</organism>
<proteinExistence type="predicted"/>